<gene>
    <name evidence="1" type="ORF">S06H3_19298</name>
</gene>
<evidence type="ECO:0008006" key="2">
    <source>
        <dbReference type="Google" id="ProtNLM"/>
    </source>
</evidence>
<sequence>AIIAMVEVLDVWREKIDKREAEKLFTELKNEIEECEYGNDEINAISELWNLLYLIHSDINRAITKFEELKDNPNIYIQICVTRNLKHLFKRFPERTVNLTAYFIEEDRHKNVRRPIAKEDSVERLITLLRDRRHSEKAKEIIWKLSNDEDDIIRLATFDKIEKILEIDNEFGKKILQHIIKNNRHPKLVERAKILMSRN</sequence>
<comment type="caution">
    <text evidence="1">The sequence shown here is derived from an EMBL/GenBank/DDBJ whole genome shotgun (WGS) entry which is preliminary data.</text>
</comment>
<proteinExistence type="predicted"/>
<feature type="non-terminal residue" evidence="1">
    <location>
        <position position="1"/>
    </location>
</feature>
<reference evidence="1" key="1">
    <citation type="journal article" date="2014" name="Front. Microbiol.">
        <title>High frequency of phylogenetically diverse reductive dehalogenase-homologous genes in deep subseafloor sedimentary metagenomes.</title>
        <authorList>
            <person name="Kawai M."/>
            <person name="Futagami T."/>
            <person name="Toyoda A."/>
            <person name="Takaki Y."/>
            <person name="Nishi S."/>
            <person name="Hori S."/>
            <person name="Arai W."/>
            <person name="Tsubouchi T."/>
            <person name="Morono Y."/>
            <person name="Uchiyama I."/>
            <person name="Ito T."/>
            <person name="Fujiyama A."/>
            <person name="Inagaki F."/>
            <person name="Takami H."/>
        </authorList>
    </citation>
    <scope>NUCLEOTIDE SEQUENCE</scope>
    <source>
        <strain evidence="1">Expedition CK06-06</strain>
    </source>
</reference>
<dbReference type="AlphaFoldDB" id="X1KE61"/>
<dbReference type="EMBL" id="BARV01009865">
    <property type="protein sequence ID" value="GAI04933.1"/>
    <property type="molecule type" value="Genomic_DNA"/>
</dbReference>
<name>X1KE61_9ZZZZ</name>
<protein>
    <recommendedName>
        <fullName evidence="2">HEAT repeat domain-containing protein</fullName>
    </recommendedName>
</protein>
<evidence type="ECO:0000313" key="1">
    <source>
        <dbReference type="EMBL" id="GAI04933.1"/>
    </source>
</evidence>
<organism evidence="1">
    <name type="scientific">marine sediment metagenome</name>
    <dbReference type="NCBI Taxonomy" id="412755"/>
    <lineage>
        <taxon>unclassified sequences</taxon>
        <taxon>metagenomes</taxon>
        <taxon>ecological metagenomes</taxon>
    </lineage>
</organism>
<dbReference type="SUPFAM" id="SSF48371">
    <property type="entry name" value="ARM repeat"/>
    <property type="match status" value="1"/>
</dbReference>
<accession>X1KE61</accession>
<dbReference type="InterPro" id="IPR016024">
    <property type="entry name" value="ARM-type_fold"/>
</dbReference>